<dbReference type="EMBL" id="CAWYQH010000100">
    <property type="protein sequence ID" value="CAK8685577.1"/>
    <property type="molecule type" value="Genomic_DNA"/>
</dbReference>
<organism evidence="8 9">
    <name type="scientific">Clavelina lepadiformis</name>
    <name type="common">Light-bulb sea squirt</name>
    <name type="synonym">Ascidia lepadiformis</name>
    <dbReference type="NCBI Taxonomy" id="159417"/>
    <lineage>
        <taxon>Eukaryota</taxon>
        <taxon>Metazoa</taxon>
        <taxon>Chordata</taxon>
        <taxon>Tunicata</taxon>
        <taxon>Ascidiacea</taxon>
        <taxon>Aplousobranchia</taxon>
        <taxon>Clavelinidae</taxon>
        <taxon>Clavelina</taxon>
    </lineage>
</organism>
<proteinExistence type="predicted"/>
<dbReference type="Pfam" id="PF00096">
    <property type="entry name" value="zf-C2H2"/>
    <property type="match status" value="2"/>
</dbReference>
<name>A0ABP0G175_CLALP</name>
<keyword evidence="4" id="KW-0862">Zinc</keyword>
<feature type="domain" description="C2H2-type" evidence="7">
    <location>
        <begin position="644"/>
        <end position="673"/>
    </location>
</feature>
<evidence type="ECO:0000256" key="2">
    <source>
        <dbReference type="ARBA" id="ARBA00022737"/>
    </source>
</evidence>
<keyword evidence="2" id="KW-0677">Repeat</keyword>
<dbReference type="SMART" id="SM00355">
    <property type="entry name" value="ZnF_C2H2"/>
    <property type="match status" value="3"/>
</dbReference>
<evidence type="ECO:0000313" key="8">
    <source>
        <dbReference type="EMBL" id="CAK8685577.1"/>
    </source>
</evidence>
<evidence type="ECO:0000256" key="3">
    <source>
        <dbReference type="ARBA" id="ARBA00022771"/>
    </source>
</evidence>
<dbReference type="PROSITE" id="PS50157">
    <property type="entry name" value="ZINC_FINGER_C2H2_2"/>
    <property type="match status" value="3"/>
</dbReference>
<dbReference type="InterPro" id="IPR036236">
    <property type="entry name" value="Znf_C2H2_sf"/>
</dbReference>
<keyword evidence="1" id="KW-0479">Metal-binding</keyword>
<evidence type="ECO:0000256" key="6">
    <source>
        <dbReference type="SAM" id="MobiDB-lite"/>
    </source>
</evidence>
<feature type="domain" description="C2H2-type" evidence="7">
    <location>
        <begin position="704"/>
        <end position="731"/>
    </location>
</feature>
<evidence type="ECO:0000313" key="9">
    <source>
        <dbReference type="Proteomes" id="UP001642483"/>
    </source>
</evidence>
<dbReference type="InterPro" id="IPR013087">
    <property type="entry name" value="Znf_C2H2_type"/>
</dbReference>
<reference evidence="8 9" key="1">
    <citation type="submission" date="2024-02" db="EMBL/GenBank/DDBJ databases">
        <authorList>
            <person name="Daric V."/>
            <person name="Darras S."/>
        </authorList>
    </citation>
    <scope>NUCLEOTIDE SEQUENCE [LARGE SCALE GENOMIC DNA]</scope>
</reference>
<feature type="compositionally biased region" description="Polar residues" evidence="6">
    <location>
        <begin position="556"/>
        <end position="565"/>
    </location>
</feature>
<dbReference type="PANTHER" id="PTHR23235">
    <property type="entry name" value="KRUEPPEL-LIKE TRANSCRIPTION FACTOR"/>
    <property type="match status" value="1"/>
</dbReference>
<dbReference type="Proteomes" id="UP001642483">
    <property type="component" value="Unassembled WGS sequence"/>
</dbReference>
<evidence type="ECO:0000256" key="4">
    <source>
        <dbReference type="ARBA" id="ARBA00022833"/>
    </source>
</evidence>
<keyword evidence="3 5" id="KW-0863">Zinc-finger</keyword>
<sequence length="793" mass="86450">MTDSNVNSNISHNSMKETDEAIFELLLATDHSKTTLDQSTALHCVHNLSNVVYTSVDHRYSGSSMTHASLGGQNNLRSTQFSPMCQSNVSACSMSLKMPESPSLYLTQPSSCVGSFQFEDVLSSGSQQNHTSLSDSVLGSTESILNHHIMDSRGSEKNESIFPWSFQTNEHTLREILGDDSHFDFTSNQTELPNHMSDLHGVPSTSKFLYDNINSPLSSIPRNGSLANALNDFDKTYEKVRRKNEASETLESKTSNFLDVHKDINYFDPSSGTPCSFQALLSDGDNANHSAFNVSNNTMLCEDPELNQHKSADYPTSVAYHSAANSFLENVSSFNQGCAGQSSHIYEKQGERYPKTVSAQIPVESSWNSLVHNKIKHEPSNEPLSQNTTDNSILKATLADQFGQKNQCCNACGVKSFVSSFKGSLLQLCEKCSKDLENSLKVDRSDTAAVKQKVKTNIVEIPQVTAYSDSSTSKSVIAGQDHTVAHLIALNTCGSGNTVSSGTASNNVDITTGTPAQMSLFIVIQGKTIPITLAQVQQPSSLLEPQSVAAEDSSVKDNTGQSIQMDDNKKLVSTVLGSSSSEKRSLDHARQKNLIKIAPLPVISAQPGSCIMIAGIAPENSLQPSVSGSSKHSKPEINDALRIHCCPYSGCTKRYTKSSHLKAHIRRHTGEKPFVCTWPSCGWKFSRSDELARHKRSHEGIKPYACPICEKKFARSDHLAKHVKIHKNRGKLCADNKASRTSDRTNKPLASVLPTHSLLMTTLPLSNSATQIFVPTTTQKSLPSGLTSVEDIR</sequence>
<evidence type="ECO:0000259" key="7">
    <source>
        <dbReference type="PROSITE" id="PS50157"/>
    </source>
</evidence>
<dbReference type="PROSITE" id="PS00028">
    <property type="entry name" value="ZINC_FINGER_C2H2_1"/>
    <property type="match status" value="3"/>
</dbReference>
<evidence type="ECO:0000256" key="1">
    <source>
        <dbReference type="ARBA" id="ARBA00022723"/>
    </source>
</evidence>
<protein>
    <recommendedName>
        <fullName evidence="7">C2H2-type domain-containing protein</fullName>
    </recommendedName>
</protein>
<dbReference type="PANTHER" id="PTHR23235:SF120">
    <property type="entry name" value="KRUPPEL-LIKE FACTOR 15"/>
    <property type="match status" value="1"/>
</dbReference>
<gene>
    <name evidence="8" type="ORF">CVLEPA_LOCUS16691</name>
</gene>
<comment type="caution">
    <text evidence="8">The sequence shown here is derived from an EMBL/GenBank/DDBJ whole genome shotgun (WGS) entry which is preliminary data.</text>
</comment>
<keyword evidence="9" id="KW-1185">Reference proteome</keyword>
<feature type="domain" description="C2H2-type" evidence="7">
    <location>
        <begin position="674"/>
        <end position="703"/>
    </location>
</feature>
<evidence type="ECO:0000256" key="5">
    <source>
        <dbReference type="PROSITE-ProRule" id="PRU00042"/>
    </source>
</evidence>
<dbReference type="Gene3D" id="3.30.160.60">
    <property type="entry name" value="Classic Zinc Finger"/>
    <property type="match status" value="3"/>
</dbReference>
<feature type="region of interest" description="Disordered" evidence="6">
    <location>
        <begin position="544"/>
        <end position="567"/>
    </location>
</feature>
<accession>A0ABP0G175</accession>
<dbReference type="SUPFAM" id="SSF57667">
    <property type="entry name" value="beta-beta-alpha zinc fingers"/>
    <property type="match status" value="2"/>
</dbReference>